<name>A0A835AZ54_9POAL</name>
<evidence type="ECO:0000313" key="1">
    <source>
        <dbReference type="EMBL" id="KAF8672632.1"/>
    </source>
</evidence>
<dbReference type="AlphaFoldDB" id="A0A835AZ54"/>
<keyword evidence="2" id="KW-1185">Reference proteome</keyword>
<accession>A0A835AZ54</accession>
<sequence length="64" mass="7464">MATIVTLQETELDSIDRQLVIEILGETFAENFVVLPAEELGVEFCWRWIWSTPRLLRVRLGFVL</sequence>
<gene>
    <name evidence="1" type="ORF">HU200_049324</name>
</gene>
<organism evidence="1 2">
    <name type="scientific">Digitaria exilis</name>
    <dbReference type="NCBI Taxonomy" id="1010633"/>
    <lineage>
        <taxon>Eukaryota</taxon>
        <taxon>Viridiplantae</taxon>
        <taxon>Streptophyta</taxon>
        <taxon>Embryophyta</taxon>
        <taxon>Tracheophyta</taxon>
        <taxon>Spermatophyta</taxon>
        <taxon>Magnoliopsida</taxon>
        <taxon>Liliopsida</taxon>
        <taxon>Poales</taxon>
        <taxon>Poaceae</taxon>
        <taxon>PACMAD clade</taxon>
        <taxon>Panicoideae</taxon>
        <taxon>Panicodae</taxon>
        <taxon>Paniceae</taxon>
        <taxon>Anthephorinae</taxon>
        <taxon>Digitaria</taxon>
    </lineage>
</organism>
<comment type="caution">
    <text evidence="1">The sequence shown here is derived from an EMBL/GenBank/DDBJ whole genome shotgun (WGS) entry which is preliminary data.</text>
</comment>
<dbReference type="Proteomes" id="UP000636709">
    <property type="component" value="Unassembled WGS sequence"/>
</dbReference>
<evidence type="ECO:0000313" key="2">
    <source>
        <dbReference type="Proteomes" id="UP000636709"/>
    </source>
</evidence>
<dbReference type="OrthoDB" id="691861at2759"/>
<reference evidence="1" key="1">
    <citation type="submission" date="2020-07" db="EMBL/GenBank/DDBJ databases">
        <title>Genome sequence and genetic diversity analysis of an under-domesticated orphan crop, white fonio (Digitaria exilis).</title>
        <authorList>
            <person name="Bennetzen J.L."/>
            <person name="Chen S."/>
            <person name="Ma X."/>
            <person name="Wang X."/>
            <person name="Yssel A.E.J."/>
            <person name="Chaluvadi S.R."/>
            <person name="Johnson M."/>
            <person name="Gangashetty P."/>
            <person name="Hamidou F."/>
            <person name="Sanogo M.D."/>
            <person name="Zwaenepoel A."/>
            <person name="Wallace J."/>
            <person name="Van De Peer Y."/>
            <person name="Van Deynze A."/>
        </authorList>
    </citation>
    <scope>NUCLEOTIDE SEQUENCE</scope>
    <source>
        <tissue evidence="1">Leaves</tissue>
    </source>
</reference>
<proteinExistence type="predicted"/>
<protein>
    <submittedName>
        <fullName evidence="1">Uncharacterized protein</fullName>
    </submittedName>
</protein>
<dbReference type="EMBL" id="JACEFO010002219">
    <property type="protein sequence ID" value="KAF8672632.1"/>
    <property type="molecule type" value="Genomic_DNA"/>
</dbReference>